<dbReference type="InParanoid" id="A0A1Y2LW31"/>
<evidence type="ECO:0000313" key="3">
    <source>
        <dbReference type="Proteomes" id="UP000193240"/>
    </source>
</evidence>
<gene>
    <name evidence="2" type="ORF">B5807_07444</name>
</gene>
<reference evidence="2 3" key="1">
    <citation type="journal article" date="2017" name="Genome Announc.">
        <title>Genome sequence of the saprophytic ascomycete Epicoccum nigrum ICMP 19927 strain isolated from New Zealand.</title>
        <authorList>
            <person name="Fokin M."/>
            <person name="Fleetwood D."/>
            <person name="Weir B.S."/>
            <person name="Villas-Boas S.G."/>
        </authorList>
    </citation>
    <scope>NUCLEOTIDE SEQUENCE [LARGE SCALE GENOMIC DNA]</scope>
    <source>
        <strain evidence="2 3">ICMP 19927</strain>
    </source>
</reference>
<dbReference type="Proteomes" id="UP000193240">
    <property type="component" value="Unassembled WGS sequence"/>
</dbReference>
<evidence type="ECO:0000256" key="1">
    <source>
        <dbReference type="SAM" id="MobiDB-lite"/>
    </source>
</evidence>
<keyword evidence="3" id="KW-1185">Reference proteome</keyword>
<evidence type="ECO:0000313" key="2">
    <source>
        <dbReference type="EMBL" id="OSS47387.1"/>
    </source>
</evidence>
<feature type="compositionally biased region" description="Polar residues" evidence="1">
    <location>
        <begin position="8"/>
        <end position="20"/>
    </location>
</feature>
<accession>A0A1Y2LW31</accession>
<evidence type="ECO:0008006" key="4">
    <source>
        <dbReference type="Google" id="ProtNLM"/>
    </source>
</evidence>
<proteinExistence type="predicted"/>
<dbReference type="AlphaFoldDB" id="A0A1Y2LW31"/>
<feature type="region of interest" description="Disordered" evidence="1">
    <location>
        <begin position="1"/>
        <end position="20"/>
    </location>
</feature>
<organism evidence="2 3">
    <name type="scientific">Epicoccum nigrum</name>
    <name type="common">Soil fungus</name>
    <name type="synonym">Epicoccum purpurascens</name>
    <dbReference type="NCBI Taxonomy" id="105696"/>
    <lineage>
        <taxon>Eukaryota</taxon>
        <taxon>Fungi</taxon>
        <taxon>Dikarya</taxon>
        <taxon>Ascomycota</taxon>
        <taxon>Pezizomycotina</taxon>
        <taxon>Dothideomycetes</taxon>
        <taxon>Pleosporomycetidae</taxon>
        <taxon>Pleosporales</taxon>
        <taxon>Pleosporineae</taxon>
        <taxon>Didymellaceae</taxon>
        <taxon>Epicoccum</taxon>
    </lineage>
</organism>
<sequence length="183" mass="20202">MAEPTRQPRPSTAAPQDASTKHTCLRTAALAFIAAQTHNPSLQDGMDTPALRRLVTPSYTHSFGPEYFVALTPSLQHTFSIDDFIAHTQRMTPALEKWEVGVEGVVVDEVGEEVVVRCGYVMWVKGEGVRNEVAWWLEMEETGEGWRVRRSREVVDGVAAGRIRELLLGVVGKGSEVVSRVDA</sequence>
<name>A0A1Y2LW31_EPING</name>
<dbReference type="OMA" id="WGHNYAV"/>
<protein>
    <recommendedName>
        <fullName evidence="4">SnoaL-like domain-containing protein</fullName>
    </recommendedName>
</protein>
<dbReference type="EMBL" id="KZ107848">
    <property type="protein sequence ID" value="OSS47387.1"/>
    <property type="molecule type" value="Genomic_DNA"/>
</dbReference>